<keyword evidence="1" id="KW-1133">Transmembrane helix</keyword>
<dbReference type="SUPFAM" id="SSF56317">
    <property type="entry name" value="Carbon-nitrogen hydrolase"/>
    <property type="match status" value="1"/>
</dbReference>
<protein>
    <submittedName>
        <fullName evidence="2">TraB family protein</fullName>
    </submittedName>
</protein>
<dbReference type="STRING" id="75379.Tint_2014"/>
<accession>D5X2N8</accession>
<sequence length="388" mass="40787">MRRALASEWPILAAAAAGSAWLWGGSSLLGPLASLGLPLLVAGSRTAWRRFGVALAYYAVGCWPIVLAVLGYWGEPHALMAWAAWASAALALALPWALPPRRGGLLGALLLTALPPLGVIGWLSPMNAAGVLFPAMGWIGLLLMLALAVILPLALRDGEGSRRVLVSLLGVAVLANAAAAVRHGIELAPALPEGWVGIHTQIKPDDGNVLAGIANNQAVIAAGLSQGAAARVLVFPEAILPDWYDGTRAQFAAAVPPGQVWLLGVQMDARDAVVQVQHGYADPVPVAQAAGLLLGGDWQPWNPRTLRPAWWQGVFDLDGQGVWAAICVEQVQPWTWLEAMWQRPRVIVAQSNVWWAPPGNAAPGIQDASTRAWARLMGAAVVGAVNRG</sequence>
<feature type="transmembrane region" description="Helical" evidence="1">
    <location>
        <begin position="79"/>
        <end position="98"/>
    </location>
</feature>
<dbReference type="BioCyc" id="TINT75379:TINT_RS10065-MONOMER"/>
<dbReference type="HOGENOM" id="CLU_042375_0_0_4"/>
<dbReference type="KEGG" id="tin:Tint_2014"/>
<feature type="transmembrane region" description="Helical" evidence="1">
    <location>
        <begin position="105"/>
        <end position="123"/>
    </location>
</feature>
<keyword evidence="1" id="KW-0472">Membrane</keyword>
<dbReference type="AlphaFoldDB" id="D5X2N8"/>
<name>D5X2N8_THIK1</name>
<evidence type="ECO:0000313" key="2">
    <source>
        <dbReference type="EMBL" id="ADG31371.1"/>
    </source>
</evidence>
<reference evidence="2" key="1">
    <citation type="submission" date="2010-04" db="EMBL/GenBank/DDBJ databases">
        <title>Complete sequence of Thiomonas intermedia K12.</title>
        <authorList>
            <consortium name="US DOE Joint Genome Institute"/>
            <person name="Lucas S."/>
            <person name="Copeland A."/>
            <person name="Lapidus A."/>
            <person name="Cheng J.-F."/>
            <person name="Bruce D."/>
            <person name="Goodwin L."/>
            <person name="Pitluck S."/>
            <person name="Davenport K."/>
            <person name="Detter J.C."/>
            <person name="Han C."/>
            <person name="Tapia R."/>
            <person name="Land M."/>
            <person name="Hauser L."/>
            <person name="Kyrpides N."/>
            <person name="Ovchinnikova G."/>
            <person name="Kerfeld C.A."/>
            <person name="Cannon G.C."/>
            <person name="Heinhorst S."/>
            <person name="Woyke T."/>
        </authorList>
    </citation>
    <scope>NUCLEOTIDE SEQUENCE [LARGE SCALE GENOMIC DNA]</scope>
    <source>
        <strain evidence="2">K12</strain>
    </source>
</reference>
<dbReference type="InterPro" id="IPR036526">
    <property type="entry name" value="C-N_Hydrolase_sf"/>
</dbReference>
<dbReference type="eggNOG" id="COG0388">
    <property type="taxonomic scope" value="Bacteria"/>
</dbReference>
<evidence type="ECO:0000256" key="1">
    <source>
        <dbReference type="SAM" id="Phobius"/>
    </source>
</evidence>
<organism evidence="2">
    <name type="scientific">Thiomonas intermedia (strain K12)</name>
    <name type="common">Thiobacillus intermedius</name>
    <dbReference type="NCBI Taxonomy" id="75379"/>
    <lineage>
        <taxon>Bacteria</taxon>
        <taxon>Pseudomonadati</taxon>
        <taxon>Pseudomonadota</taxon>
        <taxon>Betaproteobacteria</taxon>
        <taxon>Burkholderiales</taxon>
        <taxon>Thiomonas</taxon>
    </lineage>
</organism>
<feature type="transmembrane region" description="Helical" evidence="1">
    <location>
        <begin position="20"/>
        <end position="42"/>
    </location>
</feature>
<feature type="transmembrane region" description="Helical" evidence="1">
    <location>
        <begin position="135"/>
        <end position="155"/>
    </location>
</feature>
<proteinExistence type="predicted"/>
<feature type="transmembrane region" description="Helical" evidence="1">
    <location>
        <begin position="164"/>
        <end position="181"/>
    </location>
</feature>
<keyword evidence="1" id="KW-0812">Transmembrane</keyword>
<dbReference type="EMBL" id="CP002021">
    <property type="protein sequence ID" value="ADG31371.1"/>
    <property type="molecule type" value="Genomic_DNA"/>
</dbReference>
<feature type="transmembrane region" description="Helical" evidence="1">
    <location>
        <begin position="54"/>
        <end position="73"/>
    </location>
</feature>
<gene>
    <name evidence="2" type="ordered locus">Tint_2014</name>
</gene>